<dbReference type="GO" id="GO:0008270">
    <property type="term" value="F:zinc ion binding"/>
    <property type="evidence" value="ECO:0007669"/>
    <property type="project" value="UniProtKB-KW"/>
</dbReference>
<evidence type="ECO:0000313" key="6">
    <source>
        <dbReference type="EMBL" id="GAU87341.1"/>
    </source>
</evidence>
<keyword evidence="1" id="KW-0479">Metal-binding</keyword>
<accession>A0A1D1UCX6</accession>
<dbReference type="STRING" id="947166.A0A1D1UCX6"/>
<proteinExistence type="predicted"/>
<dbReference type="InterPro" id="IPR002893">
    <property type="entry name" value="Znf_MYND"/>
</dbReference>
<evidence type="ECO:0000259" key="5">
    <source>
        <dbReference type="PROSITE" id="PS50865"/>
    </source>
</evidence>
<reference evidence="6 7" key="1">
    <citation type="journal article" date="2016" name="Nat. Commun.">
        <title>Extremotolerant tardigrade genome and improved radiotolerance of human cultured cells by tardigrade-unique protein.</title>
        <authorList>
            <person name="Hashimoto T."/>
            <person name="Horikawa D.D."/>
            <person name="Saito Y."/>
            <person name="Kuwahara H."/>
            <person name="Kozuka-Hata H."/>
            <person name="Shin-I T."/>
            <person name="Minakuchi Y."/>
            <person name="Ohishi K."/>
            <person name="Motoyama A."/>
            <person name="Aizu T."/>
            <person name="Enomoto A."/>
            <person name="Kondo K."/>
            <person name="Tanaka S."/>
            <person name="Hara Y."/>
            <person name="Koshikawa S."/>
            <person name="Sagara H."/>
            <person name="Miura T."/>
            <person name="Yokobori S."/>
            <person name="Miyagawa K."/>
            <person name="Suzuki Y."/>
            <person name="Kubo T."/>
            <person name="Oyama M."/>
            <person name="Kohara Y."/>
            <person name="Fujiyama A."/>
            <person name="Arakawa K."/>
            <person name="Katayama T."/>
            <person name="Toyoda A."/>
            <person name="Kunieda T."/>
        </authorList>
    </citation>
    <scope>NUCLEOTIDE SEQUENCE [LARGE SCALE GENOMIC DNA]</scope>
    <source>
        <strain evidence="6 7">YOKOZUNA-1</strain>
    </source>
</reference>
<dbReference type="PROSITE" id="PS50865">
    <property type="entry name" value="ZF_MYND_2"/>
    <property type="match status" value="1"/>
</dbReference>
<evidence type="ECO:0000313" key="7">
    <source>
        <dbReference type="Proteomes" id="UP000186922"/>
    </source>
</evidence>
<gene>
    <name evidence="6" type="primary">RvY_00210-1</name>
    <name evidence="6" type="synonym">RvY_00210.1</name>
    <name evidence="6" type="ORF">RvY_00210</name>
</gene>
<evidence type="ECO:0000256" key="1">
    <source>
        <dbReference type="ARBA" id="ARBA00022723"/>
    </source>
</evidence>
<dbReference type="Proteomes" id="UP000186922">
    <property type="component" value="Unassembled WGS sequence"/>
</dbReference>
<dbReference type="OrthoDB" id="48314at2759"/>
<comment type="caution">
    <text evidence="6">The sequence shown here is derived from an EMBL/GenBank/DDBJ whole genome shotgun (WGS) entry which is preliminary data.</text>
</comment>
<keyword evidence="2 4" id="KW-0863">Zinc-finger</keyword>
<sequence>MMDPSGPFDIFGLLKSSYPDGATTNTIPATVHVVLDEYLTSVCSSCLKIHADDSKLLRCSRCSFLYYCSATCQKNDWTKSHRNECSILKIIQKTLTDQPTSLARLFVRMSLKVHEVASADRYRTPMPVSKFESNESWSPGVLKLFDSIANCKAVFLSWKPFLEAVDHQFGCRASPSQSGQFMSALADMKGTAFPVYPPGNQKYNEKYNGNAPIGYGTFQFKTAIPLCKRNIAFVTVVDPMLGPVLKTKAVRPLKAGDRQFFGNALDPLATPENQNLHLIYPEDSHNQLQTTYPPHPMFNLSHRWELFCMYCKQATVKSLSDPWFGYSTMPVAGQEMLCTSCNRLFPCPQRFALFLSKLTELTTPSAREKMAPPKRPQTSLAYHMEMLQRMMPLTHLMQESVPLVAKSSVAVGLIYRKMGQLAEESDDPDGMASAYRQLLPIVEKHLDKYDQNVFDALARLIVYHLERREIAQGLVYLETAWDRLRFIPGEHSYDFYVVNKLLKAARCDKKFSFERFCQVEPK</sequence>
<feature type="domain" description="MYND-type" evidence="5">
    <location>
        <begin position="43"/>
        <end position="85"/>
    </location>
</feature>
<name>A0A1D1UCX6_RAMVA</name>
<evidence type="ECO:0000256" key="4">
    <source>
        <dbReference type="PROSITE-ProRule" id="PRU00134"/>
    </source>
</evidence>
<keyword evidence="7" id="KW-1185">Reference proteome</keyword>
<organism evidence="6 7">
    <name type="scientific">Ramazzottius varieornatus</name>
    <name type="common">Water bear</name>
    <name type="synonym">Tardigrade</name>
    <dbReference type="NCBI Taxonomy" id="947166"/>
    <lineage>
        <taxon>Eukaryota</taxon>
        <taxon>Metazoa</taxon>
        <taxon>Ecdysozoa</taxon>
        <taxon>Tardigrada</taxon>
        <taxon>Eutardigrada</taxon>
        <taxon>Parachela</taxon>
        <taxon>Hypsibioidea</taxon>
        <taxon>Ramazzottiidae</taxon>
        <taxon>Ramazzottius</taxon>
    </lineage>
</organism>
<dbReference type="AlphaFoldDB" id="A0A1D1UCX6"/>
<dbReference type="Gene3D" id="6.10.140.2220">
    <property type="match status" value="1"/>
</dbReference>
<dbReference type="Pfam" id="PF01753">
    <property type="entry name" value="zf-MYND"/>
    <property type="match status" value="1"/>
</dbReference>
<evidence type="ECO:0000256" key="3">
    <source>
        <dbReference type="ARBA" id="ARBA00022833"/>
    </source>
</evidence>
<protein>
    <recommendedName>
        <fullName evidence="5">MYND-type domain-containing protein</fullName>
    </recommendedName>
</protein>
<keyword evidence="3" id="KW-0862">Zinc</keyword>
<dbReference type="SUPFAM" id="SSF144232">
    <property type="entry name" value="HIT/MYND zinc finger-like"/>
    <property type="match status" value="1"/>
</dbReference>
<dbReference type="PROSITE" id="PS01360">
    <property type="entry name" value="ZF_MYND_1"/>
    <property type="match status" value="1"/>
</dbReference>
<dbReference type="EMBL" id="BDGG01000001">
    <property type="protein sequence ID" value="GAU87341.1"/>
    <property type="molecule type" value="Genomic_DNA"/>
</dbReference>
<evidence type="ECO:0000256" key="2">
    <source>
        <dbReference type="ARBA" id="ARBA00022771"/>
    </source>
</evidence>